<keyword evidence="4" id="KW-0540">Nuclease</keyword>
<evidence type="ECO:0000259" key="7">
    <source>
        <dbReference type="Pfam" id="PF05840"/>
    </source>
</evidence>
<evidence type="ECO:0000256" key="5">
    <source>
        <dbReference type="ARBA" id="ARBA00022759"/>
    </source>
</evidence>
<dbReference type="EMBL" id="LR025743">
    <property type="protein sequence ID" value="VBB13910.1"/>
    <property type="molecule type" value="Genomic_DNA"/>
</dbReference>
<dbReference type="AlphaFoldDB" id="A0AAJ5NFH8"/>
<keyword evidence="6" id="KW-0378">Hydrolase</keyword>
<name>A0AAJ5NFH8_9BURK</name>
<organism evidence="8 9">
    <name type="scientific">Burkholderia stabilis</name>
    <dbReference type="NCBI Taxonomy" id="95485"/>
    <lineage>
        <taxon>Bacteria</taxon>
        <taxon>Pseudomonadati</taxon>
        <taxon>Pseudomonadota</taxon>
        <taxon>Betaproteobacteria</taxon>
        <taxon>Burkholderiales</taxon>
        <taxon>Burkholderiaceae</taxon>
        <taxon>Burkholderia</taxon>
        <taxon>Burkholderia cepacia complex</taxon>
    </lineage>
</organism>
<reference evidence="8 9" key="1">
    <citation type="submission" date="2017-11" db="EMBL/GenBank/DDBJ databases">
        <authorList>
            <person name="Seth-Smith MB H."/>
        </authorList>
    </citation>
    <scope>NUCLEOTIDE SEQUENCE [LARGE SCALE GENOMIC DNA]</scope>
    <source>
        <strain evidence="8">E</strain>
    </source>
</reference>
<comment type="similarity">
    <text evidence="2">Belongs to the phage GPA family.</text>
</comment>
<feature type="domain" description="Replication gene A protein-like" evidence="7">
    <location>
        <begin position="138"/>
        <end position="383"/>
    </location>
</feature>
<dbReference type="Pfam" id="PF05840">
    <property type="entry name" value="Phage_GPA"/>
    <property type="match status" value="1"/>
</dbReference>
<dbReference type="GO" id="GO:0004519">
    <property type="term" value="F:endonuclease activity"/>
    <property type="evidence" value="ECO:0007669"/>
    <property type="project" value="UniProtKB-KW"/>
</dbReference>
<keyword evidence="3" id="KW-0235">DNA replication</keyword>
<keyword evidence="9" id="KW-1185">Reference proteome</keyword>
<proteinExistence type="inferred from homology"/>
<comment type="function">
    <text evidence="1">Possible endonuclease which induces a single-strand cut and initiates DNA replication.</text>
</comment>
<dbReference type="GeneID" id="71056535"/>
<gene>
    <name evidence="8" type="ORF">BSTAB16_4096</name>
</gene>
<sequence length="635" mass="72094">MWIYAHDAESSVRTLSEANKAKKRLPVKWMRRALEQAREAGRESARKYRRRTGFDASYMFDLAAAANSLRDFLEVHAPDGMPVSPDATDHEICMKARRIASDVTLRAYGLELADALVVARATCGAYKVEMPNFEHPVDQVARVKCELWWRRQLRKMHIRSLEHSNIRLHFVHLKAEPYASDEAVRRRIAQNRRNARTLEAVTMENEDGQRFTLAELASKGISNKALKRGELFTRLRGLEELADGARYRGVMFTLTCPSRFHAVRQTGSWFKPNPNYVDVTPRDGQAYLRKVWQRIRAELSREGVTYFGMRVAEPHHDGSPHWHGLVFSNDIKRFCEIMRKHGLRDSGNEPGAREHRVRFELIDKAKGSAVGYIAKYISKNIDGHAVGDHKTKEGYVVQSDFWDDDEITPSARVETWAALWGIRQFQQFGGAPVGVWRELRRVKEDDLPAIDESARIVAAWTAAQKRDDKPADWAAYSRAMGGIAGEARMVYIRHTIEHREGRYGIAPVRVPHGVEAIGIASIVDGLCSYSRETEIFVPSTRHVWRVVRRGGAAARPWTGVNNCTQEPQRVEAPETPVTAWLEYAESFRVDPPADPGRTRREGARAHVAHDVSDWLADYDTADATQHLQPNHSGAL</sequence>
<dbReference type="GO" id="GO:0016787">
    <property type="term" value="F:hydrolase activity"/>
    <property type="evidence" value="ECO:0007669"/>
    <property type="project" value="UniProtKB-KW"/>
</dbReference>
<evidence type="ECO:0000313" key="9">
    <source>
        <dbReference type="Proteomes" id="UP000268684"/>
    </source>
</evidence>
<evidence type="ECO:0000256" key="1">
    <source>
        <dbReference type="ARBA" id="ARBA00003293"/>
    </source>
</evidence>
<dbReference type="InterPro" id="IPR008766">
    <property type="entry name" value="Replication_gene_A-like"/>
</dbReference>
<dbReference type="GO" id="GO:0006260">
    <property type="term" value="P:DNA replication"/>
    <property type="evidence" value="ECO:0007669"/>
    <property type="project" value="UniProtKB-KW"/>
</dbReference>
<evidence type="ECO:0000256" key="4">
    <source>
        <dbReference type="ARBA" id="ARBA00022722"/>
    </source>
</evidence>
<evidence type="ECO:0000313" key="8">
    <source>
        <dbReference type="EMBL" id="VBB13910.1"/>
    </source>
</evidence>
<keyword evidence="5" id="KW-0255">Endonuclease</keyword>
<dbReference type="RefSeq" id="WP_122169590.1">
    <property type="nucleotide sequence ID" value="NZ_LR025743.1"/>
</dbReference>
<evidence type="ECO:0000256" key="2">
    <source>
        <dbReference type="ARBA" id="ARBA00009260"/>
    </source>
</evidence>
<evidence type="ECO:0000256" key="6">
    <source>
        <dbReference type="ARBA" id="ARBA00022801"/>
    </source>
</evidence>
<evidence type="ECO:0000256" key="3">
    <source>
        <dbReference type="ARBA" id="ARBA00022705"/>
    </source>
</evidence>
<protein>
    <submittedName>
        <fullName evidence="8">Bacteriophage replication gene A protein (GPA)</fullName>
    </submittedName>
</protein>
<accession>A0AAJ5NFH8</accession>
<dbReference type="Proteomes" id="UP000268684">
    <property type="component" value="Chromosome II"/>
</dbReference>